<gene>
    <name evidence="6" type="ORF">D7223_00355</name>
</gene>
<protein>
    <submittedName>
        <fullName evidence="6">AraC family transcriptional regulator</fullName>
    </submittedName>
</protein>
<dbReference type="EMBL" id="RBAK01000001">
    <property type="protein sequence ID" value="RKN50308.1"/>
    <property type="molecule type" value="Genomic_DNA"/>
</dbReference>
<dbReference type="InterPro" id="IPR050204">
    <property type="entry name" value="AraC_XylS_family_regulators"/>
</dbReference>
<dbReference type="SMART" id="SM00342">
    <property type="entry name" value="HTH_ARAC"/>
    <property type="match status" value="1"/>
</dbReference>
<evidence type="ECO:0000259" key="5">
    <source>
        <dbReference type="PROSITE" id="PS01124"/>
    </source>
</evidence>
<evidence type="ECO:0000256" key="2">
    <source>
        <dbReference type="ARBA" id="ARBA00023125"/>
    </source>
</evidence>
<dbReference type="Proteomes" id="UP000281726">
    <property type="component" value="Unassembled WGS sequence"/>
</dbReference>
<dbReference type="InterPro" id="IPR018060">
    <property type="entry name" value="HTH_AraC"/>
</dbReference>
<dbReference type="PANTHER" id="PTHR46796">
    <property type="entry name" value="HTH-TYPE TRANSCRIPTIONAL ACTIVATOR RHAS-RELATED"/>
    <property type="match status" value="1"/>
</dbReference>
<feature type="domain" description="HTH araC/xylS-type" evidence="5">
    <location>
        <begin position="166"/>
        <end position="264"/>
    </location>
</feature>
<dbReference type="GO" id="GO:0043565">
    <property type="term" value="F:sequence-specific DNA binding"/>
    <property type="evidence" value="ECO:0007669"/>
    <property type="project" value="InterPro"/>
</dbReference>
<sequence>MTVSAHTPDDRPGPVPRQPWRGQALLRPGHLIYRGMVGPTGSHAHHAVQILAAATPLNLTDAADHTVNTTAAVIPANTRHRITGNTALAVMVYLDPSTTAAHLTGRLDGDPADARRWASAGVHLAGAAGTLTDLPIAEVLPRLLHLLIPSGGHHRSSTPPAHPAVTRALADIERRLPNGTVRLGDVATAVGLSPDRLAHLLTAALGLPFRPYVRWRRLQIAIAHVAAGTTLTSAAHAAGFADSAHLTRTSHRTFGLAPSTLTGVHFLTDR</sequence>
<evidence type="ECO:0000313" key="7">
    <source>
        <dbReference type="Proteomes" id="UP000281726"/>
    </source>
</evidence>
<dbReference type="OrthoDB" id="4549023at2"/>
<evidence type="ECO:0000256" key="3">
    <source>
        <dbReference type="ARBA" id="ARBA00023163"/>
    </source>
</evidence>
<name>A0A3A9ZPV7_9ACTN</name>
<dbReference type="PROSITE" id="PS01124">
    <property type="entry name" value="HTH_ARAC_FAMILY_2"/>
    <property type="match status" value="1"/>
</dbReference>
<evidence type="ECO:0000256" key="1">
    <source>
        <dbReference type="ARBA" id="ARBA00023015"/>
    </source>
</evidence>
<evidence type="ECO:0000256" key="4">
    <source>
        <dbReference type="SAM" id="MobiDB-lite"/>
    </source>
</evidence>
<keyword evidence="1" id="KW-0805">Transcription regulation</keyword>
<dbReference type="AlphaFoldDB" id="A0A3A9ZPV7"/>
<feature type="region of interest" description="Disordered" evidence="4">
    <location>
        <begin position="1"/>
        <end position="21"/>
    </location>
</feature>
<keyword evidence="2" id="KW-0238">DNA-binding</keyword>
<dbReference type="Gene3D" id="1.10.10.60">
    <property type="entry name" value="Homeodomain-like"/>
    <property type="match status" value="1"/>
</dbReference>
<keyword evidence="3" id="KW-0804">Transcription</keyword>
<keyword evidence="7" id="KW-1185">Reference proteome</keyword>
<dbReference type="RefSeq" id="WP_120723587.1">
    <property type="nucleotide sequence ID" value="NZ_RBAK01000001.1"/>
</dbReference>
<dbReference type="Pfam" id="PF12833">
    <property type="entry name" value="HTH_18"/>
    <property type="match status" value="1"/>
</dbReference>
<reference evidence="6 7" key="1">
    <citation type="journal article" date="2004" name="Syst. Appl. Microbiol.">
        <title>Cryptoendolithic actinomycetes from antarctic sandstone rock samples: Micromonospora endolithica sp. nov. and two isolates related to Micromonospora coerulea Jensen 1932.</title>
        <authorList>
            <person name="Hirsch P."/>
            <person name="Mevs U."/>
            <person name="Kroppenstedt R.M."/>
            <person name="Schumann P."/>
            <person name="Stackebrandt E."/>
        </authorList>
    </citation>
    <scope>NUCLEOTIDE SEQUENCE [LARGE SCALE GENOMIC DNA]</scope>
    <source>
        <strain evidence="6 7">JCM 12677</strain>
    </source>
</reference>
<comment type="caution">
    <text evidence="6">The sequence shown here is derived from an EMBL/GenBank/DDBJ whole genome shotgun (WGS) entry which is preliminary data.</text>
</comment>
<proteinExistence type="predicted"/>
<accession>A0A3A9ZPV7</accession>
<organism evidence="6 7">
    <name type="scientific">Micromonospora endolithica</name>
    <dbReference type="NCBI Taxonomy" id="230091"/>
    <lineage>
        <taxon>Bacteria</taxon>
        <taxon>Bacillati</taxon>
        <taxon>Actinomycetota</taxon>
        <taxon>Actinomycetes</taxon>
        <taxon>Micromonosporales</taxon>
        <taxon>Micromonosporaceae</taxon>
        <taxon>Micromonospora</taxon>
    </lineage>
</organism>
<evidence type="ECO:0000313" key="6">
    <source>
        <dbReference type="EMBL" id="RKN50308.1"/>
    </source>
</evidence>
<dbReference type="GO" id="GO:0003700">
    <property type="term" value="F:DNA-binding transcription factor activity"/>
    <property type="evidence" value="ECO:0007669"/>
    <property type="project" value="InterPro"/>
</dbReference>